<reference evidence="3" key="1">
    <citation type="submission" date="2017-02" db="UniProtKB">
        <authorList>
            <consortium name="WormBaseParasite"/>
        </authorList>
    </citation>
    <scope>IDENTIFICATION</scope>
</reference>
<name>A0A0N4Y2H0_NIPBR</name>
<dbReference type="GO" id="GO:0047756">
    <property type="term" value="F:chondroitin 4-sulfotransferase activity"/>
    <property type="evidence" value="ECO:0007669"/>
    <property type="project" value="InterPro"/>
</dbReference>
<dbReference type="GO" id="GO:0050650">
    <property type="term" value="P:chondroitin sulfate proteoglycan biosynthetic process"/>
    <property type="evidence" value="ECO:0007669"/>
    <property type="project" value="InterPro"/>
</dbReference>
<dbReference type="PANTHER" id="PTHR22900:SF5">
    <property type="entry name" value="PROTEIN CBG14245"/>
    <property type="match status" value="1"/>
</dbReference>
<dbReference type="InterPro" id="IPR005331">
    <property type="entry name" value="Sulfotransferase"/>
</dbReference>
<proteinExistence type="predicted"/>
<dbReference type="GO" id="GO:1902884">
    <property type="term" value="P:positive regulation of response to oxidative stress"/>
    <property type="evidence" value="ECO:0007669"/>
    <property type="project" value="InterPro"/>
</dbReference>
<dbReference type="Pfam" id="PF03567">
    <property type="entry name" value="Sulfotransfer_2"/>
    <property type="match status" value="1"/>
</dbReference>
<dbReference type="Proteomes" id="UP000271162">
    <property type="component" value="Unassembled WGS sequence"/>
</dbReference>
<dbReference type="OMA" id="AGHFQIN"/>
<dbReference type="PANTHER" id="PTHR22900">
    <property type="entry name" value="PROTEIN CBG14245-RELATED"/>
    <property type="match status" value="1"/>
</dbReference>
<gene>
    <name evidence="1" type="ORF">NBR_LOCUS9911</name>
</gene>
<dbReference type="EMBL" id="UYSL01020221">
    <property type="protein sequence ID" value="VDL73500.1"/>
    <property type="molecule type" value="Genomic_DNA"/>
</dbReference>
<dbReference type="GO" id="GO:0016020">
    <property type="term" value="C:membrane"/>
    <property type="evidence" value="ECO:0007669"/>
    <property type="project" value="InterPro"/>
</dbReference>
<organism evidence="3">
    <name type="scientific">Nippostrongylus brasiliensis</name>
    <name type="common">Rat hookworm</name>
    <dbReference type="NCBI Taxonomy" id="27835"/>
    <lineage>
        <taxon>Eukaryota</taxon>
        <taxon>Metazoa</taxon>
        <taxon>Ecdysozoa</taxon>
        <taxon>Nematoda</taxon>
        <taxon>Chromadorea</taxon>
        <taxon>Rhabditida</taxon>
        <taxon>Rhabditina</taxon>
        <taxon>Rhabditomorpha</taxon>
        <taxon>Strongyloidea</taxon>
        <taxon>Heligmosomidae</taxon>
        <taxon>Nippostrongylus</taxon>
    </lineage>
</organism>
<accession>A0A0N4Y2H0</accession>
<evidence type="ECO:0000313" key="1">
    <source>
        <dbReference type="EMBL" id="VDL73500.1"/>
    </source>
</evidence>
<sequence length="152" mass="17881">MHAAVQNFAGHFQINQEAKAPGQHIVAFLVRSPTRPYGFRYESSPIAHKLPSHCELRDSLRKYKIIKYSASSANETLNELGFVLREIGVPDEILDDIRMQLTRKRTHHQTYQTKERVFYENQVRSSPYLMKLLVKMFYYDYLLFGFPLPEVR</sequence>
<evidence type="ECO:0000313" key="2">
    <source>
        <dbReference type="Proteomes" id="UP000271162"/>
    </source>
</evidence>
<protein>
    <submittedName>
        <fullName evidence="1 3">Uncharacterized protein</fullName>
    </submittedName>
</protein>
<evidence type="ECO:0000313" key="3">
    <source>
        <dbReference type="WBParaSite" id="NBR_0000991001-mRNA-1"/>
    </source>
</evidence>
<dbReference type="WBParaSite" id="NBR_0000991001-mRNA-1">
    <property type="protein sequence ID" value="NBR_0000991001-mRNA-1"/>
    <property type="gene ID" value="NBR_0000991001"/>
</dbReference>
<reference evidence="1 2" key="2">
    <citation type="submission" date="2018-11" db="EMBL/GenBank/DDBJ databases">
        <authorList>
            <consortium name="Pathogen Informatics"/>
        </authorList>
    </citation>
    <scope>NUCLEOTIDE SEQUENCE [LARGE SCALE GENOMIC DNA]</scope>
</reference>
<dbReference type="AlphaFoldDB" id="A0A0N4Y2H0"/>
<keyword evidence="2" id="KW-1185">Reference proteome</keyword>
<dbReference type="InterPro" id="IPR007669">
    <property type="entry name" value="Chst-1-like"/>
</dbReference>